<evidence type="ECO:0000259" key="1">
    <source>
        <dbReference type="Pfam" id="PF01551"/>
    </source>
</evidence>
<reference evidence="3" key="1">
    <citation type="submission" date="2016-06" db="EMBL/GenBank/DDBJ databases">
        <authorList>
            <person name="Varghese N."/>
            <person name="Submissions Spin"/>
        </authorList>
    </citation>
    <scope>NUCLEOTIDE SEQUENCE [LARGE SCALE GENOMIC DNA]</scope>
    <source>
        <strain evidence="3">DSM 43168</strain>
    </source>
</reference>
<accession>A0A1C5AY15</accession>
<dbReference type="EMBL" id="FMCT01000026">
    <property type="protein sequence ID" value="SCF50110.1"/>
    <property type="molecule type" value="Genomic_DNA"/>
</dbReference>
<keyword evidence="2" id="KW-0378">Hydrolase</keyword>
<evidence type="ECO:0000313" key="2">
    <source>
        <dbReference type="EMBL" id="SCF50110.1"/>
    </source>
</evidence>
<dbReference type="PANTHER" id="PTHR21666:SF270">
    <property type="entry name" value="MUREIN HYDROLASE ACTIVATOR ENVC"/>
    <property type="match status" value="1"/>
</dbReference>
<dbReference type="RefSeq" id="WP_176735076.1">
    <property type="nucleotide sequence ID" value="NZ_FMCT01000026.1"/>
</dbReference>
<dbReference type="InterPro" id="IPR011055">
    <property type="entry name" value="Dup_hybrid_motif"/>
</dbReference>
<dbReference type="GO" id="GO:0004222">
    <property type="term" value="F:metalloendopeptidase activity"/>
    <property type="evidence" value="ECO:0007669"/>
    <property type="project" value="TreeGrafter"/>
</dbReference>
<proteinExistence type="predicted"/>
<dbReference type="InterPro" id="IPR050570">
    <property type="entry name" value="Cell_wall_metabolism_enzyme"/>
</dbReference>
<dbReference type="PANTHER" id="PTHR21666">
    <property type="entry name" value="PEPTIDASE-RELATED"/>
    <property type="match status" value="1"/>
</dbReference>
<sequence>MTRRSVALTVAILAAVAVLCGGMVGLPVMLFGQMQAEAAACELPSAPQASPVPSVGEWNSAQTTHATVIVSVGRQRRVAPRGYVIALAVAMQESTLRNLANSTVPESLDIPHDGVGSDHDSVGLFQQRPGWGSVRERMTPSYAAGKFYEALVGVDGWERMRLTDAAQAVQRSGTPEAYQKWEDDAEALAAQILGLPNIDDIGGGDPTAPCGADDLGPVPVGPGGWVQPIRATIVSPFGPRGGRLHAGVDLSRQDVRGDPIRAAASGVVEQVKCDWYTTCDRDGSTNQRGCGWYVDIRHPGDVVTRYCHMIRRPEVSIGQRATAGTVIGFVGSSGGSSGPHLHFEVHVDVPEGPYHANGANAVDPVAWMRERDAPLGPGT</sequence>
<dbReference type="CDD" id="cd12797">
    <property type="entry name" value="M23_peptidase"/>
    <property type="match status" value="1"/>
</dbReference>
<name>A0A1C5AY15_9ACTN</name>
<dbReference type="Proteomes" id="UP000183585">
    <property type="component" value="Unassembled WGS sequence"/>
</dbReference>
<protein>
    <submittedName>
        <fullName evidence="2">Murein DD-endopeptidase MepM and murein hydrolase activator NlpD, contain LysM domain</fullName>
    </submittedName>
</protein>
<organism evidence="2 3">
    <name type="scientific">Micromonospora carbonacea</name>
    <dbReference type="NCBI Taxonomy" id="47853"/>
    <lineage>
        <taxon>Bacteria</taxon>
        <taxon>Bacillati</taxon>
        <taxon>Actinomycetota</taxon>
        <taxon>Actinomycetes</taxon>
        <taxon>Micromonosporales</taxon>
        <taxon>Micromonosporaceae</taxon>
        <taxon>Micromonospora</taxon>
    </lineage>
</organism>
<gene>
    <name evidence="2" type="ORF">GA0070563_12651</name>
</gene>
<keyword evidence="3" id="KW-1185">Reference proteome</keyword>
<feature type="domain" description="M23ase beta-sheet core" evidence="1">
    <location>
        <begin position="244"/>
        <end position="347"/>
    </location>
</feature>
<dbReference type="Pfam" id="PF01551">
    <property type="entry name" value="Peptidase_M23"/>
    <property type="match status" value="1"/>
</dbReference>
<dbReference type="Gene3D" id="2.70.70.10">
    <property type="entry name" value="Glucose Permease (Domain IIA)"/>
    <property type="match status" value="1"/>
</dbReference>
<dbReference type="SUPFAM" id="SSF51261">
    <property type="entry name" value="Duplicated hybrid motif"/>
    <property type="match status" value="1"/>
</dbReference>
<dbReference type="InterPro" id="IPR016047">
    <property type="entry name" value="M23ase_b-sheet_dom"/>
</dbReference>
<dbReference type="AlphaFoldDB" id="A0A1C5AY15"/>
<evidence type="ECO:0000313" key="3">
    <source>
        <dbReference type="Proteomes" id="UP000183585"/>
    </source>
</evidence>